<dbReference type="GO" id="GO:0008270">
    <property type="term" value="F:zinc ion binding"/>
    <property type="evidence" value="ECO:0007669"/>
    <property type="project" value="UniProtKB-KW"/>
</dbReference>
<proteinExistence type="predicted"/>
<gene>
    <name evidence="1" type="ORF">D9619_003673</name>
</gene>
<accession>A0A8H5AXN4</accession>
<dbReference type="AlphaFoldDB" id="A0A8H5AXN4"/>
<evidence type="ECO:0000313" key="1">
    <source>
        <dbReference type="EMBL" id="KAF5312798.1"/>
    </source>
</evidence>
<evidence type="ECO:0000313" key="2">
    <source>
        <dbReference type="Proteomes" id="UP000567179"/>
    </source>
</evidence>
<sequence>MPQIIQNGKGLSTCSNITCFKNGKNADLKYCTRCKLAPYCVLTYGPECQKADWSMHKMCETLSVEKERLDHSSQAGRVVNGVPVAQVSSKFRRWHVAALPIIERCVVAAMDFVNNPNRCFTHAVLITVKTNLTPADLVKKKGQTPADIIKQFSVAYAYICRIDEMPSGHDLESARDTILAGVRASRRARESGSSYGTAFAVVRFPDLMFKQISVLLLPKSFDPKKPRMADWVGELKERIQNGRIS</sequence>
<organism evidence="1 2">
    <name type="scientific">Psilocybe cf. subviscida</name>
    <dbReference type="NCBI Taxonomy" id="2480587"/>
    <lineage>
        <taxon>Eukaryota</taxon>
        <taxon>Fungi</taxon>
        <taxon>Dikarya</taxon>
        <taxon>Basidiomycota</taxon>
        <taxon>Agaricomycotina</taxon>
        <taxon>Agaricomycetes</taxon>
        <taxon>Agaricomycetidae</taxon>
        <taxon>Agaricales</taxon>
        <taxon>Agaricineae</taxon>
        <taxon>Strophariaceae</taxon>
        <taxon>Psilocybe</taxon>
    </lineage>
</organism>
<dbReference type="EMBL" id="JAACJJ010000056">
    <property type="protein sequence ID" value="KAF5312798.1"/>
    <property type="molecule type" value="Genomic_DNA"/>
</dbReference>
<dbReference type="Proteomes" id="UP000567179">
    <property type="component" value="Unassembled WGS sequence"/>
</dbReference>
<protein>
    <recommendedName>
        <fullName evidence="3">MYND-type domain-containing protein</fullName>
    </recommendedName>
</protein>
<dbReference type="OrthoDB" id="432970at2759"/>
<dbReference type="Gene3D" id="6.10.140.2220">
    <property type="match status" value="1"/>
</dbReference>
<evidence type="ECO:0008006" key="3">
    <source>
        <dbReference type="Google" id="ProtNLM"/>
    </source>
</evidence>
<reference evidence="1 2" key="1">
    <citation type="journal article" date="2020" name="ISME J.">
        <title>Uncovering the hidden diversity of litter-decomposition mechanisms in mushroom-forming fungi.</title>
        <authorList>
            <person name="Floudas D."/>
            <person name="Bentzer J."/>
            <person name="Ahren D."/>
            <person name="Johansson T."/>
            <person name="Persson P."/>
            <person name="Tunlid A."/>
        </authorList>
    </citation>
    <scope>NUCLEOTIDE SEQUENCE [LARGE SCALE GENOMIC DNA]</scope>
    <source>
        <strain evidence="1 2">CBS 101986</strain>
    </source>
</reference>
<dbReference type="SUPFAM" id="SSF144232">
    <property type="entry name" value="HIT/MYND zinc finger-like"/>
    <property type="match status" value="1"/>
</dbReference>
<name>A0A8H5AXN4_9AGAR</name>
<comment type="caution">
    <text evidence="1">The sequence shown here is derived from an EMBL/GenBank/DDBJ whole genome shotgun (WGS) entry which is preliminary data.</text>
</comment>
<keyword evidence="2" id="KW-1185">Reference proteome</keyword>